<comment type="caution">
    <text evidence="2">The sequence shown here is derived from an EMBL/GenBank/DDBJ whole genome shotgun (WGS) entry which is preliminary data.</text>
</comment>
<evidence type="ECO:0000313" key="2">
    <source>
        <dbReference type="EMBL" id="NVD45927.1"/>
    </source>
</evidence>
<keyword evidence="1" id="KW-0802">TPR repeat</keyword>
<dbReference type="RefSeq" id="WP_176268233.1">
    <property type="nucleotide sequence ID" value="NZ_JABWGV010000006.1"/>
</dbReference>
<proteinExistence type="predicted"/>
<feature type="repeat" description="TPR" evidence="1">
    <location>
        <begin position="52"/>
        <end position="85"/>
    </location>
</feature>
<dbReference type="InterPro" id="IPR011990">
    <property type="entry name" value="TPR-like_helical_dom_sf"/>
</dbReference>
<gene>
    <name evidence="2" type="ORF">HUV48_13005</name>
</gene>
<evidence type="ECO:0000256" key="1">
    <source>
        <dbReference type="PROSITE-ProRule" id="PRU00339"/>
    </source>
</evidence>
<dbReference type="Proteomes" id="UP000561438">
    <property type="component" value="Unassembled WGS sequence"/>
</dbReference>
<reference evidence="2 3" key="1">
    <citation type="submission" date="2020-06" db="EMBL/GenBank/DDBJ databases">
        <title>Altererythrobacter sp. HHU K3-1.</title>
        <authorList>
            <person name="Zhang D."/>
            <person name="Xue H."/>
        </authorList>
    </citation>
    <scope>NUCLEOTIDE SEQUENCE [LARGE SCALE GENOMIC DNA]</scope>
    <source>
        <strain evidence="2 3">HHU K3-1</strain>
    </source>
</reference>
<dbReference type="AlphaFoldDB" id="A0A850H610"/>
<evidence type="ECO:0008006" key="4">
    <source>
        <dbReference type="Google" id="ProtNLM"/>
    </source>
</evidence>
<accession>A0A850H610</accession>
<name>A0A850H610_9SPHN</name>
<organism evidence="2 3">
    <name type="scientific">Qipengyuania atrilutea</name>
    <dbReference type="NCBI Taxonomy" id="2744473"/>
    <lineage>
        <taxon>Bacteria</taxon>
        <taxon>Pseudomonadati</taxon>
        <taxon>Pseudomonadota</taxon>
        <taxon>Alphaproteobacteria</taxon>
        <taxon>Sphingomonadales</taxon>
        <taxon>Erythrobacteraceae</taxon>
        <taxon>Qipengyuania</taxon>
    </lineage>
</organism>
<dbReference type="PROSITE" id="PS50005">
    <property type="entry name" value="TPR"/>
    <property type="match status" value="1"/>
</dbReference>
<dbReference type="InterPro" id="IPR019734">
    <property type="entry name" value="TPR_rpt"/>
</dbReference>
<keyword evidence="3" id="KW-1185">Reference proteome</keyword>
<evidence type="ECO:0000313" key="3">
    <source>
        <dbReference type="Proteomes" id="UP000561438"/>
    </source>
</evidence>
<dbReference type="SUPFAM" id="SSF48452">
    <property type="entry name" value="TPR-like"/>
    <property type="match status" value="1"/>
</dbReference>
<dbReference type="Gene3D" id="1.25.40.10">
    <property type="entry name" value="Tetratricopeptide repeat domain"/>
    <property type="match status" value="1"/>
</dbReference>
<dbReference type="SMART" id="SM00028">
    <property type="entry name" value="TPR"/>
    <property type="match status" value="2"/>
</dbReference>
<protein>
    <recommendedName>
        <fullName evidence="4">Tetratricopeptide repeat protein</fullName>
    </recommendedName>
</protein>
<dbReference type="EMBL" id="JABWGV010000006">
    <property type="protein sequence ID" value="NVD45927.1"/>
    <property type="molecule type" value="Genomic_DNA"/>
</dbReference>
<sequence length="340" mass="38572">MKNIKIVIVLLFCLLYSTGAIWSYIERTSDKKTQPATLAEAEDNVLRDPSDWRALENLGKLLWKDGSRRKALKAFQLAADANPRASYSQIVLGDHAEKQENYNDAMYHYEFVLQQRPEPRSITKILESIEKTVAGRRALREAIRNKPNWANSFFRPEDDYVLARRAKYLGEEKENDWGCQTITPIVHALMQREWRAEAEAVFYNQCQRSLTKSPIVDMNFTRVGGEDDPIVGWRRIPTGDVLISQREKGFVFSNRAPAPRPILTQPINLNAGRYTINFSDEELFAATVSCGSLTAKAPQPFRANPVTVPARACRDLALIVWLDANAVDAKLNNISISKTE</sequence>